<name>A0A285UV77_9HYPH</name>
<dbReference type="EMBL" id="OBQD01000017">
    <property type="protein sequence ID" value="SOC45720.1"/>
    <property type="molecule type" value="Genomic_DNA"/>
</dbReference>
<dbReference type="AlphaFoldDB" id="A0A285UV77"/>
<organism evidence="1 2">
    <name type="scientific">Rhizobium subbaraonis</name>
    <dbReference type="NCBI Taxonomy" id="908946"/>
    <lineage>
        <taxon>Bacteria</taxon>
        <taxon>Pseudomonadati</taxon>
        <taxon>Pseudomonadota</taxon>
        <taxon>Alphaproteobacteria</taxon>
        <taxon>Hyphomicrobiales</taxon>
        <taxon>Rhizobiaceae</taxon>
        <taxon>Rhizobium/Agrobacterium group</taxon>
        <taxon>Rhizobium</taxon>
    </lineage>
</organism>
<keyword evidence="2" id="KW-1185">Reference proteome</keyword>
<reference evidence="1 2" key="1">
    <citation type="submission" date="2017-08" db="EMBL/GenBank/DDBJ databases">
        <authorList>
            <person name="de Groot N.N."/>
        </authorList>
    </citation>
    <scope>NUCLEOTIDE SEQUENCE [LARGE SCALE GENOMIC DNA]</scope>
    <source>
        <strain evidence="1 2">JC85</strain>
    </source>
</reference>
<gene>
    <name evidence="1" type="ORF">SAMN05892877_117109</name>
</gene>
<proteinExistence type="predicted"/>
<dbReference type="Proteomes" id="UP000219167">
    <property type="component" value="Unassembled WGS sequence"/>
</dbReference>
<dbReference type="RefSeq" id="WP_097142158.1">
    <property type="nucleotide sequence ID" value="NZ_OBQD01000017.1"/>
</dbReference>
<evidence type="ECO:0000313" key="2">
    <source>
        <dbReference type="Proteomes" id="UP000219167"/>
    </source>
</evidence>
<sequence length="95" mass="10597">MGKPNQYARKLPSDKVIMTDLARGMSYNVMAEAYGVSAETVRQYVRRNGWTRSTGDAPAQLPNIVTESARKVVNDRGVSLPRIKTLHGEYREVTA</sequence>
<protein>
    <recommendedName>
        <fullName evidence="3">Homeodomain-like domain-containing protein</fullName>
    </recommendedName>
</protein>
<evidence type="ECO:0000313" key="1">
    <source>
        <dbReference type="EMBL" id="SOC45720.1"/>
    </source>
</evidence>
<accession>A0A285UV77</accession>
<evidence type="ECO:0008006" key="3">
    <source>
        <dbReference type="Google" id="ProtNLM"/>
    </source>
</evidence>